<dbReference type="EMBL" id="JAMZIH010005368">
    <property type="protein sequence ID" value="KAJ1675312.1"/>
    <property type="molecule type" value="Genomic_DNA"/>
</dbReference>
<name>A0ACC1HJB8_9FUNG</name>
<evidence type="ECO:0000313" key="1">
    <source>
        <dbReference type="EMBL" id="KAJ1675312.1"/>
    </source>
</evidence>
<sequence>MQQCWWVPLAHAEIIDVQGDEVDVGTPRLESIQGDVGFDVSSTAHLDDDEASSMAADEFDPELAAQFGRRLKELEGDEDEDEDDGDMERGDIDEGEDEEEEDEGEMGLDVFGDEDESGDVNGGGNRLQDEDEEEEEFDDESDFEGDSDADQPGNEQAKQKLLLSEEIAELKGTIERKKKDSDTAPNPIIKKRFEDVIQKLTAELVTKQSQLSALENEDRHDVKGDDDASKDSWGNPRPDSNVAAGPIPDAAGNQTAADGSGNILNYSDDGDVFESPVSSPRVDPDT</sequence>
<keyword evidence="2" id="KW-1185">Reference proteome</keyword>
<comment type="caution">
    <text evidence="1">The sequence shown here is derived from an EMBL/GenBank/DDBJ whole genome shotgun (WGS) entry which is preliminary data.</text>
</comment>
<dbReference type="Proteomes" id="UP001145114">
    <property type="component" value="Unassembled WGS sequence"/>
</dbReference>
<evidence type="ECO:0000313" key="2">
    <source>
        <dbReference type="Proteomes" id="UP001145114"/>
    </source>
</evidence>
<gene>
    <name evidence="1" type="ORF">EV182_001518</name>
</gene>
<reference evidence="1" key="1">
    <citation type="submission" date="2022-06" db="EMBL/GenBank/DDBJ databases">
        <title>Phylogenomic reconstructions and comparative analyses of Kickxellomycotina fungi.</title>
        <authorList>
            <person name="Reynolds N.K."/>
            <person name="Stajich J.E."/>
            <person name="Barry K."/>
            <person name="Grigoriev I.V."/>
            <person name="Crous P."/>
            <person name="Smith M.E."/>
        </authorList>
    </citation>
    <scope>NUCLEOTIDE SEQUENCE</scope>
    <source>
        <strain evidence="1">RSA 2271</strain>
    </source>
</reference>
<organism evidence="1 2">
    <name type="scientific">Spiromyces aspiralis</name>
    <dbReference type="NCBI Taxonomy" id="68401"/>
    <lineage>
        <taxon>Eukaryota</taxon>
        <taxon>Fungi</taxon>
        <taxon>Fungi incertae sedis</taxon>
        <taxon>Zoopagomycota</taxon>
        <taxon>Kickxellomycotina</taxon>
        <taxon>Kickxellomycetes</taxon>
        <taxon>Kickxellales</taxon>
        <taxon>Kickxellaceae</taxon>
        <taxon>Spiromyces</taxon>
    </lineage>
</organism>
<proteinExistence type="predicted"/>
<protein>
    <submittedName>
        <fullName evidence="1">Uncharacterized protein</fullName>
    </submittedName>
</protein>
<accession>A0ACC1HJB8</accession>